<evidence type="ECO:0000256" key="1">
    <source>
        <dbReference type="ARBA" id="ARBA00004141"/>
    </source>
</evidence>
<dbReference type="PANTHER" id="PTHR32322:SF2">
    <property type="entry name" value="EAMA DOMAIN-CONTAINING PROTEIN"/>
    <property type="match status" value="1"/>
</dbReference>
<feature type="transmembrane region" description="Helical" evidence="6">
    <location>
        <begin position="135"/>
        <end position="158"/>
    </location>
</feature>
<feature type="transmembrane region" description="Helical" evidence="6">
    <location>
        <begin position="170"/>
        <end position="192"/>
    </location>
</feature>
<evidence type="ECO:0000256" key="2">
    <source>
        <dbReference type="ARBA" id="ARBA00007362"/>
    </source>
</evidence>
<dbReference type="InterPro" id="IPR050638">
    <property type="entry name" value="AA-Vitamin_Transporters"/>
</dbReference>
<comment type="similarity">
    <text evidence="2">Belongs to the EamA transporter family.</text>
</comment>
<accession>A0ABP9RUM8</accession>
<comment type="subcellular location">
    <subcellularLocation>
        <location evidence="1">Membrane</location>
        <topology evidence="1">Multi-pass membrane protein</topology>
    </subcellularLocation>
</comment>
<feature type="transmembrane region" description="Helical" evidence="6">
    <location>
        <begin position="111"/>
        <end position="129"/>
    </location>
</feature>
<dbReference type="EMBL" id="BAABLF010000004">
    <property type="protein sequence ID" value="GAA5186850.1"/>
    <property type="molecule type" value="Genomic_DNA"/>
</dbReference>
<keyword evidence="3 6" id="KW-0812">Transmembrane</keyword>
<dbReference type="Proteomes" id="UP001501600">
    <property type="component" value="Unassembled WGS sequence"/>
</dbReference>
<evidence type="ECO:0000256" key="5">
    <source>
        <dbReference type="ARBA" id="ARBA00023136"/>
    </source>
</evidence>
<feature type="transmembrane region" description="Helical" evidence="6">
    <location>
        <begin position="265"/>
        <end position="286"/>
    </location>
</feature>
<feature type="transmembrane region" description="Helical" evidence="6">
    <location>
        <begin position="85"/>
        <end position="104"/>
    </location>
</feature>
<dbReference type="InterPro" id="IPR037185">
    <property type="entry name" value="EmrE-like"/>
</dbReference>
<sequence length="301" mass="32081">MNLLLAMIASFLWGTTYAVTQATLPDWPPLLLGALRALPAGVLLLALRPSRPTRSQWGTLALVGLVNIGLFFSLIFVMALTLPSAVSGVGMVSVPVFAMLYHYLRHRVRPSGVQMASGVALVALAWQLFDPGSLALSAVGMAAMLGAILCIVIGSGIVKSLGGSVHWWTVLTWQLVVGGSLLTLAALVQGMLDPEPYRQALTGITGLNLLGLAWIILLNTALSYGLYVWLLQRMTVVEFTFGGIANPIAGIVTGLVLVGESYNPGQYALMAGMILMSLSPQLVLLWQRRKLRQSAAEAAMK</sequence>
<evidence type="ECO:0000259" key="7">
    <source>
        <dbReference type="Pfam" id="PF00892"/>
    </source>
</evidence>
<dbReference type="PANTHER" id="PTHR32322">
    <property type="entry name" value="INNER MEMBRANE TRANSPORTER"/>
    <property type="match status" value="1"/>
</dbReference>
<evidence type="ECO:0000256" key="6">
    <source>
        <dbReference type="SAM" id="Phobius"/>
    </source>
</evidence>
<evidence type="ECO:0000313" key="8">
    <source>
        <dbReference type="EMBL" id="GAA5186850.1"/>
    </source>
</evidence>
<keyword evidence="9" id="KW-1185">Reference proteome</keyword>
<evidence type="ECO:0000256" key="3">
    <source>
        <dbReference type="ARBA" id="ARBA00022692"/>
    </source>
</evidence>
<dbReference type="Pfam" id="PF00892">
    <property type="entry name" value="EamA"/>
    <property type="match status" value="1"/>
</dbReference>
<feature type="transmembrane region" description="Helical" evidence="6">
    <location>
        <begin position="28"/>
        <end position="47"/>
    </location>
</feature>
<organism evidence="8 9">
    <name type="scientific">Ferrimonas gelatinilytica</name>
    <dbReference type="NCBI Taxonomy" id="1255257"/>
    <lineage>
        <taxon>Bacteria</taxon>
        <taxon>Pseudomonadati</taxon>
        <taxon>Pseudomonadota</taxon>
        <taxon>Gammaproteobacteria</taxon>
        <taxon>Alteromonadales</taxon>
        <taxon>Ferrimonadaceae</taxon>
        <taxon>Ferrimonas</taxon>
    </lineage>
</organism>
<evidence type="ECO:0000256" key="4">
    <source>
        <dbReference type="ARBA" id="ARBA00022989"/>
    </source>
</evidence>
<proteinExistence type="inferred from homology"/>
<name>A0ABP9RUM8_9GAMM</name>
<feature type="transmembrane region" description="Helical" evidence="6">
    <location>
        <begin position="59"/>
        <end position="79"/>
    </location>
</feature>
<feature type="transmembrane region" description="Helical" evidence="6">
    <location>
        <begin position="237"/>
        <end position="259"/>
    </location>
</feature>
<keyword evidence="4 6" id="KW-1133">Transmembrane helix</keyword>
<comment type="caution">
    <text evidence="8">The sequence shown here is derived from an EMBL/GenBank/DDBJ whole genome shotgun (WGS) entry which is preliminary data.</text>
</comment>
<feature type="transmembrane region" description="Helical" evidence="6">
    <location>
        <begin position="212"/>
        <end position="230"/>
    </location>
</feature>
<evidence type="ECO:0000313" key="9">
    <source>
        <dbReference type="Proteomes" id="UP001501600"/>
    </source>
</evidence>
<feature type="domain" description="EamA" evidence="7">
    <location>
        <begin position="3"/>
        <end position="122"/>
    </location>
</feature>
<dbReference type="InterPro" id="IPR000620">
    <property type="entry name" value="EamA_dom"/>
</dbReference>
<dbReference type="RefSeq" id="WP_345315285.1">
    <property type="nucleotide sequence ID" value="NZ_BAABLF010000004.1"/>
</dbReference>
<dbReference type="SUPFAM" id="SSF103481">
    <property type="entry name" value="Multidrug resistance efflux transporter EmrE"/>
    <property type="match status" value="1"/>
</dbReference>
<gene>
    <name evidence="8" type="ORF">GCM10025772_03180</name>
</gene>
<keyword evidence="5 6" id="KW-0472">Membrane</keyword>
<protein>
    <submittedName>
        <fullName evidence="8">DMT family transporter</fullName>
    </submittedName>
</protein>
<reference evidence="9" key="1">
    <citation type="journal article" date="2019" name="Int. J. Syst. Evol. Microbiol.">
        <title>The Global Catalogue of Microorganisms (GCM) 10K type strain sequencing project: providing services to taxonomists for standard genome sequencing and annotation.</title>
        <authorList>
            <consortium name="The Broad Institute Genomics Platform"/>
            <consortium name="The Broad Institute Genome Sequencing Center for Infectious Disease"/>
            <person name="Wu L."/>
            <person name="Ma J."/>
        </authorList>
    </citation>
    <scope>NUCLEOTIDE SEQUENCE [LARGE SCALE GENOMIC DNA]</scope>
    <source>
        <strain evidence="9">JCM 18720</strain>
    </source>
</reference>